<evidence type="ECO:0000313" key="1">
    <source>
        <dbReference type="Proteomes" id="UP000092443"/>
    </source>
</evidence>
<dbReference type="GeneID" id="119641016"/>
<keyword evidence="1" id="KW-1185">Reference proteome</keyword>
<evidence type="ECO:0000313" key="2">
    <source>
        <dbReference type="RefSeq" id="XP_037895364.1"/>
    </source>
</evidence>
<gene>
    <name evidence="2" type="primary">LOC119641016</name>
</gene>
<accession>A0A9C5ZFV1</accession>
<proteinExistence type="predicted"/>
<name>A0A9C5ZFV1_9MUSC</name>
<organism evidence="1 2">
    <name type="scientific">Glossina fuscipes</name>
    <dbReference type="NCBI Taxonomy" id="7396"/>
    <lineage>
        <taxon>Eukaryota</taxon>
        <taxon>Metazoa</taxon>
        <taxon>Ecdysozoa</taxon>
        <taxon>Arthropoda</taxon>
        <taxon>Hexapoda</taxon>
        <taxon>Insecta</taxon>
        <taxon>Pterygota</taxon>
        <taxon>Neoptera</taxon>
        <taxon>Endopterygota</taxon>
        <taxon>Diptera</taxon>
        <taxon>Brachycera</taxon>
        <taxon>Muscomorpha</taxon>
        <taxon>Hippoboscoidea</taxon>
        <taxon>Glossinidae</taxon>
        <taxon>Glossina</taxon>
    </lineage>
</organism>
<dbReference type="AlphaFoldDB" id="A0A9C5ZFV1"/>
<dbReference type="KEGG" id="gfs:119641016"/>
<sequence>MNIYIYIYILRSFHVGTKTSKKSQYWAHADHVEFLKPYQGPGRCVDNEKKKKRKQIHIFCLLIYQKEDEDNECDLGYQVLAKPTSNSGDDDLNTSITQTQTATNNTNNADGISGNISGLPLNTSPTVVSCSSAIGLVNATSNTTTTAARLVLLYLQYNYHLL</sequence>
<dbReference type="RefSeq" id="XP_037895364.1">
    <property type="nucleotide sequence ID" value="XM_038039436.1"/>
</dbReference>
<protein>
    <submittedName>
        <fullName evidence="2">Uncharacterized protein LOC119641016</fullName>
    </submittedName>
</protein>
<reference evidence="2" key="1">
    <citation type="submission" date="2025-08" db="UniProtKB">
        <authorList>
            <consortium name="RefSeq"/>
        </authorList>
    </citation>
    <scope>IDENTIFICATION</scope>
    <source>
        <tissue evidence="2">Whole body pupa</tissue>
    </source>
</reference>
<dbReference type="Proteomes" id="UP000092443">
    <property type="component" value="Unplaced"/>
</dbReference>